<reference evidence="1 2" key="1">
    <citation type="submission" date="2018-04" db="EMBL/GenBank/DDBJ databases">
        <title>Aerococcus urinae genomes.</title>
        <authorList>
            <person name="Hilt E."/>
            <person name="Gilbert N.M."/>
            <person name="Thomas-White K."/>
            <person name="Putonti C."/>
            <person name="Lewis A.L."/>
            <person name="Visck K.L."/>
            <person name="Wolfe A.J."/>
        </authorList>
    </citation>
    <scope>NUCLEOTIDE SEQUENCE [LARGE SCALE GENOMIC DNA]</scope>
    <source>
        <strain evidence="1 2">UMB7480</strain>
    </source>
</reference>
<sequence>AGQKSLTERDLAPLGWHPTVPEHFNEQLRPPFGGWYVFERRNNFDETHGPSRFSLIYFWAEGVDAYQHLYIKNGCAPLVLAVIQPGPGTGGPRTDFKNPDGYLAEAVLQADVNTMPQYLLCGGNGMDYRESFWPQQYPIPVEYFGLAGGNGIWQRRDN</sequence>
<dbReference type="Proteomes" id="UP000251923">
    <property type="component" value="Unassembled WGS sequence"/>
</dbReference>
<evidence type="ECO:0000313" key="2">
    <source>
        <dbReference type="Proteomes" id="UP000251923"/>
    </source>
</evidence>
<gene>
    <name evidence="1" type="ORF">DBT54_10310</name>
</gene>
<dbReference type="EMBL" id="QMHM01000118">
    <property type="protein sequence ID" value="RAV74411.1"/>
    <property type="molecule type" value="Genomic_DNA"/>
</dbReference>
<evidence type="ECO:0000313" key="1">
    <source>
        <dbReference type="EMBL" id="RAV74411.1"/>
    </source>
</evidence>
<feature type="non-terminal residue" evidence="1">
    <location>
        <position position="1"/>
    </location>
</feature>
<protein>
    <submittedName>
        <fullName evidence="1">Uncharacterized protein</fullName>
    </submittedName>
</protein>
<organism evidence="1 2">
    <name type="scientific">Aerococcus urinae</name>
    <dbReference type="NCBI Taxonomy" id="1376"/>
    <lineage>
        <taxon>Bacteria</taxon>
        <taxon>Bacillati</taxon>
        <taxon>Bacillota</taxon>
        <taxon>Bacilli</taxon>
        <taxon>Lactobacillales</taxon>
        <taxon>Aerococcaceae</taxon>
        <taxon>Aerococcus</taxon>
    </lineage>
</organism>
<dbReference type="AlphaFoldDB" id="A0A329NV80"/>
<comment type="caution">
    <text evidence="1">The sequence shown here is derived from an EMBL/GenBank/DDBJ whole genome shotgun (WGS) entry which is preliminary data.</text>
</comment>
<accession>A0A329NV80</accession>
<proteinExistence type="predicted"/>
<name>A0A329NV80_9LACT</name>